<dbReference type="KEGG" id="tho:SP60_04980"/>
<name>A0A0M4PNA7_9GAMM</name>
<evidence type="ECO:0000313" key="1">
    <source>
        <dbReference type="EMBL" id="ALE52617.1"/>
    </source>
</evidence>
<dbReference type="AlphaFoldDB" id="A0A0M4PNA7"/>
<organism evidence="1 2">
    <name type="scientific">Candidatus Thioglobus autotrophicus</name>
    <dbReference type="NCBI Taxonomy" id="1705394"/>
    <lineage>
        <taxon>Bacteria</taxon>
        <taxon>Pseudomonadati</taxon>
        <taxon>Pseudomonadota</taxon>
        <taxon>Gammaproteobacteria</taxon>
        <taxon>Candidatus Pseudothioglobaceae</taxon>
        <taxon>Candidatus Thioglobus</taxon>
    </lineage>
</organism>
<reference evidence="1 2" key="1">
    <citation type="journal article" date="2015" name="Genome Announc.">
        <title>Genome Sequence of 'Candidatus Thioglobus autotrophica' Strain EF1, a Chemoautotroph from the SUP05 Clade of Marine Gammaproteobacteria.</title>
        <authorList>
            <person name="Shah V."/>
            <person name="Morris R.M."/>
        </authorList>
    </citation>
    <scope>NUCLEOTIDE SEQUENCE [LARGE SCALE GENOMIC DNA]</scope>
    <source>
        <strain evidence="1 2">EF1</strain>
    </source>
</reference>
<dbReference type="EMBL" id="CP010552">
    <property type="protein sequence ID" value="ALE52617.1"/>
    <property type="molecule type" value="Genomic_DNA"/>
</dbReference>
<evidence type="ECO:0000313" key="2">
    <source>
        <dbReference type="Proteomes" id="UP000058020"/>
    </source>
</evidence>
<dbReference type="OrthoDB" id="9181702at2"/>
<proteinExistence type="predicted"/>
<evidence type="ECO:0008006" key="3">
    <source>
        <dbReference type="Google" id="ProtNLM"/>
    </source>
</evidence>
<gene>
    <name evidence="1" type="ORF">SP60_04980</name>
</gene>
<dbReference type="PROSITE" id="PS51257">
    <property type="entry name" value="PROKAR_LIPOPROTEIN"/>
    <property type="match status" value="1"/>
</dbReference>
<dbReference type="RefSeq" id="WP_053951578.1">
    <property type="nucleotide sequence ID" value="NZ_CP010552.1"/>
</dbReference>
<dbReference type="Proteomes" id="UP000058020">
    <property type="component" value="Chromosome"/>
</dbReference>
<keyword evidence="2" id="KW-1185">Reference proteome</keyword>
<protein>
    <recommendedName>
        <fullName evidence="3">Lipoprotein</fullName>
    </recommendedName>
</protein>
<sequence>MRKIIFILFGVVLLSGCVSNPVNQLTSTLGIDSAEAYRVSLPYSMNDQAWNTNDLIRPYMRKRKPAQSGFINDIRNIKFVDRWLDRDSNKSKAIFAIDPQSCKDSSRYASWNFRTDLAAITRAKDGCDKTAQKINEQLGKACKCRLVALNDTFFYNANTYKQHTGSFPWVMEVVESDQTIKISGMVSLVGDKQERFNLVNDSGRNVCSGRFDFNKGGSKGDISLSCFDGKINGDGEVLRAEYNKDLRMYSGTALIKTQKGEMRVVYGPNALKIK</sequence>
<accession>A0A0M4PNA7</accession>